<dbReference type="PROSITE" id="PS51996">
    <property type="entry name" value="TR_MART"/>
    <property type="match status" value="1"/>
</dbReference>
<comment type="caution">
    <text evidence="11">The sequence shown here is derived from an EMBL/GenBank/DDBJ whole genome shotgun (WGS) entry which is preliminary data.</text>
</comment>
<accession>A0A3N0YUL0</accession>
<dbReference type="GO" id="GO:0106274">
    <property type="term" value="F:NAD+-protein-arginine ADP-ribosyltransferase activity"/>
    <property type="evidence" value="ECO:0007669"/>
    <property type="project" value="UniProtKB-EC"/>
</dbReference>
<dbReference type="Pfam" id="PF01129">
    <property type="entry name" value="ART"/>
    <property type="match status" value="1"/>
</dbReference>
<evidence type="ECO:0000256" key="6">
    <source>
        <dbReference type="ARBA" id="ARBA00022857"/>
    </source>
</evidence>
<dbReference type="GO" id="GO:0003950">
    <property type="term" value="F:NAD+ poly-ADP-ribosyltransferase activity"/>
    <property type="evidence" value="ECO:0007669"/>
    <property type="project" value="TreeGrafter"/>
</dbReference>
<proteinExistence type="inferred from homology"/>
<dbReference type="EMBL" id="RJVU01024950">
    <property type="protein sequence ID" value="ROL49879.1"/>
    <property type="molecule type" value="Genomic_DNA"/>
</dbReference>
<gene>
    <name evidence="11" type="ORF">DPX16_1246</name>
</gene>
<dbReference type="GO" id="GO:0016779">
    <property type="term" value="F:nucleotidyltransferase activity"/>
    <property type="evidence" value="ECO:0007669"/>
    <property type="project" value="UniProtKB-KW"/>
</dbReference>
<dbReference type="OrthoDB" id="423533at2759"/>
<organism evidence="11 12">
    <name type="scientific">Anabarilius grahami</name>
    <name type="common">Kanglang fish</name>
    <name type="synonym">Barilius grahami</name>
    <dbReference type="NCBI Taxonomy" id="495550"/>
    <lineage>
        <taxon>Eukaryota</taxon>
        <taxon>Metazoa</taxon>
        <taxon>Chordata</taxon>
        <taxon>Craniata</taxon>
        <taxon>Vertebrata</taxon>
        <taxon>Euteleostomi</taxon>
        <taxon>Actinopterygii</taxon>
        <taxon>Neopterygii</taxon>
        <taxon>Teleostei</taxon>
        <taxon>Ostariophysi</taxon>
        <taxon>Cypriniformes</taxon>
        <taxon>Xenocyprididae</taxon>
        <taxon>Xenocypridinae</taxon>
        <taxon>Xenocypridinae incertae sedis</taxon>
        <taxon>Anabarilius</taxon>
    </lineage>
</organism>
<dbReference type="EC" id="2.4.2.31" evidence="10"/>
<dbReference type="InterPro" id="IPR000768">
    <property type="entry name" value="ART"/>
</dbReference>
<evidence type="ECO:0000256" key="2">
    <source>
        <dbReference type="ARBA" id="ARBA00022676"/>
    </source>
</evidence>
<sequence>QIFPLDMALNSVDDQYDGCTENMTYLVETKYLKRELNISKSDFKRAWQAGEIYATVPENNLTKNHSISIYVYTDRTVYEDFSNDTRYGKQNYTVEAYEWYSLYFLLTKAIQILKETQDECFQTYRRTKVNFTENVLNTTVRFGSFASSSLDRNRKIFGNVSCFEIYTCYGANVSKYSKFPREKEVLIPPYETFNVTDVKTIADQKDLWCETVYTLKSSGNTSYLNCTLFTRPSP</sequence>
<evidence type="ECO:0000313" key="12">
    <source>
        <dbReference type="Proteomes" id="UP000281406"/>
    </source>
</evidence>
<evidence type="ECO:0000256" key="8">
    <source>
        <dbReference type="ARBA" id="ARBA00023157"/>
    </source>
</evidence>
<keyword evidence="2 10" id="KW-0328">Glycosyltransferase</keyword>
<evidence type="ECO:0000256" key="3">
    <source>
        <dbReference type="ARBA" id="ARBA00022679"/>
    </source>
</evidence>
<dbReference type="AlphaFoldDB" id="A0A3N0YUL0"/>
<keyword evidence="3 10" id="KW-0808">Transferase</keyword>
<dbReference type="FunFam" id="3.90.176.10:FF:000001">
    <property type="entry name" value="NAD(P)(+)--arginine ADP-ribosyltransferase"/>
    <property type="match status" value="1"/>
</dbReference>
<keyword evidence="12" id="KW-1185">Reference proteome</keyword>
<evidence type="ECO:0000313" key="11">
    <source>
        <dbReference type="EMBL" id="ROL49879.1"/>
    </source>
</evidence>
<reference evidence="11 12" key="1">
    <citation type="submission" date="2018-10" db="EMBL/GenBank/DDBJ databases">
        <title>Genome assembly for a Yunnan-Guizhou Plateau 3E fish, Anabarilius grahami (Regan), and its evolutionary and genetic applications.</title>
        <authorList>
            <person name="Jiang W."/>
        </authorList>
    </citation>
    <scope>NUCLEOTIDE SEQUENCE [LARGE SCALE GENOMIC DNA]</scope>
    <source>
        <strain evidence="11">AG-KIZ</strain>
        <tissue evidence="11">Muscle</tissue>
    </source>
</reference>
<dbReference type="Proteomes" id="UP000281406">
    <property type="component" value="Unassembled WGS sequence"/>
</dbReference>
<evidence type="ECO:0000256" key="7">
    <source>
        <dbReference type="ARBA" id="ARBA00023027"/>
    </source>
</evidence>
<keyword evidence="4" id="KW-0548">Nucleotidyltransferase</keyword>
<keyword evidence="8" id="KW-1015">Disulfide bond</keyword>
<evidence type="ECO:0000256" key="4">
    <source>
        <dbReference type="ARBA" id="ARBA00022695"/>
    </source>
</evidence>
<keyword evidence="7 10" id="KW-0520">NAD</keyword>
<comment type="catalytic activity">
    <reaction evidence="9 10">
        <text>L-arginyl-[protein] + NAD(+) = N(omega)-(ADP-D-ribosyl)-L-arginyl-[protein] + nicotinamide + H(+)</text>
        <dbReference type="Rhea" id="RHEA:19149"/>
        <dbReference type="Rhea" id="RHEA-COMP:10532"/>
        <dbReference type="Rhea" id="RHEA-COMP:15087"/>
        <dbReference type="ChEBI" id="CHEBI:15378"/>
        <dbReference type="ChEBI" id="CHEBI:17154"/>
        <dbReference type="ChEBI" id="CHEBI:29965"/>
        <dbReference type="ChEBI" id="CHEBI:57540"/>
        <dbReference type="ChEBI" id="CHEBI:142554"/>
        <dbReference type="EC" id="2.4.2.31"/>
    </reaction>
</comment>
<evidence type="ECO:0000256" key="1">
    <source>
        <dbReference type="ARBA" id="ARBA00009558"/>
    </source>
</evidence>
<feature type="non-terminal residue" evidence="11">
    <location>
        <position position="1"/>
    </location>
</feature>
<dbReference type="PANTHER" id="PTHR10339:SF27">
    <property type="entry name" value="NAD(P)(+)--ARGININE ADP-RIBOSYLTRANSFERASE"/>
    <property type="match status" value="1"/>
</dbReference>
<evidence type="ECO:0000256" key="10">
    <source>
        <dbReference type="RuleBase" id="RU361228"/>
    </source>
</evidence>
<dbReference type="PRINTS" id="PR00970">
    <property type="entry name" value="RIBTRNSFRASE"/>
</dbReference>
<comment type="similarity">
    <text evidence="1 10">Belongs to the Arg-specific ADP-ribosyltransferase family.</text>
</comment>
<keyword evidence="5" id="KW-0732">Signal</keyword>
<protein>
    <recommendedName>
        <fullName evidence="10">NAD(P)(+)--arginine ADP-ribosyltransferase</fullName>
        <ecNumber evidence="10">2.4.2.31</ecNumber>
    </recommendedName>
    <alternativeName>
        <fullName evidence="10">Mono(ADP-ribosyl)transferase</fullName>
    </alternativeName>
</protein>
<name>A0A3N0YUL0_ANAGA</name>
<evidence type="ECO:0000256" key="5">
    <source>
        <dbReference type="ARBA" id="ARBA00022729"/>
    </source>
</evidence>
<evidence type="ECO:0000256" key="9">
    <source>
        <dbReference type="ARBA" id="ARBA00047597"/>
    </source>
</evidence>
<dbReference type="InterPro" id="IPR050999">
    <property type="entry name" value="ADP-ribosyltransferase_ARG"/>
</dbReference>
<dbReference type="PANTHER" id="PTHR10339">
    <property type="entry name" value="ADP-RIBOSYLTRANSFERASE"/>
    <property type="match status" value="1"/>
</dbReference>
<keyword evidence="6 10" id="KW-0521">NADP</keyword>
<dbReference type="Gene3D" id="3.90.176.10">
    <property type="entry name" value="Toxin ADP-ribosyltransferase, Chain A, domain 1"/>
    <property type="match status" value="1"/>
</dbReference>
<dbReference type="SUPFAM" id="SSF56399">
    <property type="entry name" value="ADP-ribosylation"/>
    <property type="match status" value="1"/>
</dbReference>